<evidence type="ECO:0000256" key="5">
    <source>
        <dbReference type="SAM" id="MobiDB-lite"/>
    </source>
</evidence>
<dbReference type="SUPFAM" id="SSF47050">
    <property type="entry name" value="VHP, Villin headpiece domain"/>
    <property type="match status" value="1"/>
</dbReference>
<dbReference type="PROSITE" id="PS51089">
    <property type="entry name" value="HP"/>
    <property type="match status" value="1"/>
</dbReference>
<keyword evidence="4" id="KW-0677">Repeat</keyword>
<proteinExistence type="predicted"/>
<dbReference type="Gene3D" id="1.10.950.10">
    <property type="entry name" value="Villin headpiece domain"/>
    <property type="match status" value="1"/>
</dbReference>
<dbReference type="InterPro" id="IPR003128">
    <property type="entry name" value="Villin_headpiece"/>
</dbReference>
<dbReference type="Pfam" id="PF16182">
    <property type="entry name" value="AbLIM_anchor"/>
    <property type="match status" value="1"/>
</dbReference>
<dbReference type="InterPro" id="IPR051618">
    <property type="entry name" value="Actin-binding_LIM"/>
</dbReference>
<dbReference type="PANTHER" id="PTHR24213">
    <property type="entry name" value="ACTIN-BINDING LIM PROTEIN"/>
    <property type="match status" value="1"/>
</dbReference>
<feature type="non-terminal residue" evidence="7">
    <location>
        <position position="369"/>
    </location>
</feature>
<keyword evidence="3" id="KW-0597">Phosphoprotein</keyword>
<dbReference type="Pfam" id="PF02209">
    <property type="entry name" value="VHP"/>
    <property type="match status" value="1"/>
</dbReference>
<feature type="domain" description="HP" evidence="6">
    <location>
        <begin position="304"/>
        <end position="369"/>
    </location>
</feature>
<keyword evidence="2" id="KW-0963">Cytoplasm</keyword>
<evidence type="ECO:0000256" key="3">
    <source>
        <dbReference type="ARBA" id="ARBA00022553"/>
    </source>
</evidence>
<feature type="region of interest" description="Disordered" evidence="5">
    <location>
        <begin position="63"/>
        <end position="88"/>
    </location>
</feature>
<comment type="subcellular location">
    <subcellularLocation>
        <location evidence="1">Cytoplasm</location>
    </subcellularLocation>
</comment>
<evidence type="ECO:0000259" key="6">
    <source>
        <dbReference type="PROSITE" id="PS51089"/>
    </source>
</evidence>
<keyword evidence="8" id="KW-1185">Reference proteome</keyword>
<protein>
    <submittedName>
        <fullName evidence="7">ABLM1-like protein</fullName>
    </submittedName>
</protein>
<dbReference type="Proteomes" id="UP001164746">
    <property type="component" value="Chromosome 12"/>
</dbReference>
<gene>
    <name evidence="7" type="ORF">MAR_016290</name>
</gene>
<name>A0ABY7FSX4_MYAAR</name>
<sequence>LNFQDSSYEKRTEMNFGKFYNQSYLKTGSQKYVHRGRTLSEPKGKNNVNQFIRPGGMQTLAQGKTVTKTRRSSSPGPQGTPPPGTKTGIRQNLEAVRMSTFPGGKPPPPREIAKIERDDWPAPPSPAAILPEILRQRRKSRGEEDEEEEEGVFEDPKIKREIEELKKFKDESGIGKVIYNELEVAKSLPSKPLDPWKSSRVPNAKYEPKYQTRYQSPMFASPSRFIDRSRRSWDDIDIRGYRTISVVGNFPAPKPGYGLDPRAATLPVSGIYGGPLDLDFVTSTIFDQPGVSLMTFQKSSWHTDTKPPEYQYERLKISNFDLPRDVDRNMLEIHLPDGEFSDIFGMEREEFRHLPEWKRNDMKRKKDLY</sequence>
<dbReference type="SMART" id="SM00153">
    <property type="entry name" value="VHP"/>
    <property type="match status" value="1"/>
</dbReference>
<evidence type="ECO:0000256" key="1">
    <source>
        <dbReference type="ARBA" id="ARBA00004496"/>
    </source>
</evidence>
<accession>A0ABY7FSX4</accession>
<evidence type="ECO:0000256" key="2">
    <source>
        <dbReference type="ARBA" id="ARBA00022490"/>
    </source>
</evidence>
<dbReference type="PANTHER" id="PTHR24213:SF9">
    <property type="entry name" value="UNCOORDINATED 115A, ISOFORM B-RELATED"/>
    <property type="match status" value="1"/>
</dbReference>
<organism evidence="7 8">
    <name type="scientific">Mya arenaria</name>
    <name type="common">Soft-shell clam</name>
    <dbReference type="NCBI Taxonomy" id="6604"/>
    <lineage>
        <taxon>Eukaryota</taxon>
        <taxon>Metazoa</taxon>
        <taxon>Spiralia</taxon>
        <taxon>Lophotrochozoa</taxon>
        <taxon>Mollusca</taxon>
        <taxon>Bivalvia</taxon>
        <taxon>Autobranchia</taxon>
        <taxon>Heteroconchia</taxon>
        <taxon>Euheterodonta</taxon>
        <taxon>Imparidentia</taxon>
        <taxon>Neoheterodontei</taxon>
        <taxon>Myida</taxon>
        <taxon>Myoidea</taxon>
        <taxon>Myidae</taxon>
        <taxon>Mya</taxon>
    </lineage>
</organism>
<dbReference type="EMBL" id="CP111023">
    <property type="protein sequence ID" value="WAR22316.1"/>
    <property type="molecule type" value="Genomic_DNA"/>
</dbReference>
<reference evidence="7" key="1">
    <citation type="submission" date="2022-11" db="EMBL/GenBank/DDBJ databases">
        <title>Centuries of genome instability and evolution in soft-shell clam transmissible cancer (bioRxiv).</title>
        <authorList>
            <person name="Hart S.F.M."/>
            <person name="Yonemitsu M.A."/>
            <person name="Giersch R.M."/>
            <person name="Beal B.F."/>
            <person name="Arriagada G."/>
            <person name="Davis B.W."/>
            <person name="Ostrander E.A."/>
            <person name="Goff S.P."/>
            <person name="Metzger M.J."/>
        </authorList>
    </citation>
    <scope>NUCLEOTIDE SEQUENCE</scope>
    <source>
        <strain evidence="7">MELC-2E11</strain>
        <tissue evidence="7">Siphon/mantle</tissue>
    </source>
</reference>
<dbReference type="InterPro" id="IPR036886">
    <property type="entry name" value="Villin_headpiece_dom_sf"/>
</dbReference>
<evidence type="ECO:0000313" key="8">
    <source>
        <dbReference type="Proteomes" id="UP001164746"/>
    </source>
</evidence>
<dbReference type="InterPro" id="IPR032402">
    <property type="entry name" value="AbLIM_anchor"/>
</dbReference>
<evidence type="ECO:0000256" key="4">
    <source>
        <dbReference type="ARBA" id="ARBA00022737"/>
    </source>
</evidence>
<evidence type="ECO:0000313" key="7">
    <source>
        <dbReference type="EMBL" id="WAR22316.1"/>
    </source>
</evidence>